<dbReference type="RefSeq" id="WP_207333082.1">
    <property type="nucleotide sequence ID" value="NZ_JAFMYW010000020.1"/>
</dbReference>
<evidence type="ECO:0000256" key="1">
    <source>
        <dbReference type="SAM" id="MobiDB-lite"/>
    </source>
</evidence>
<keyword evidence="3" id="KW-1185">Reference proteome</keyword>
<dbReference type="Proteomes" id="UP000664628">
    <property type="component" value="Unassembled WGS sequence"/>
</dbReference>
<protein>
    <submittedName>
        <fullName evidence="2">Uncharacterized protein</fullName>
    </submittedName>
</protein>
<feature type="compositionally biased region" description="Pro residues" evidence="1">
    <location>
        <begin position="59"/>
        <end position="68"/>
    </location>
</feature>
<sequence>MNAHSIAEDIASMSLATLLDYRASYERASAQDHHPPLMRALYRQTLTLIHQQIERRVAPPGPAPPPVALPLAAPR</sequence>
<feature type="non-terminal residue" evidence="2">
    <location>
        <position position="75"/>
    </location>
</feature>
<feature type="region of interest" description="Disordered" evidence="1">
    <location>
        <begin position="56"/>
        <end position="75"/>
    </location>
</feature>
<accession>A0ABS3JSY2</accession>
<evidence type="ECO:0000313" key="3">
    <source>
        <dbReference type="Proteomes" id="UP000664628"/>
    </source>
</evidence>
<comment type="caution">
    <text evidence="2">The sequence shown here is derived from an EMBL/GenBank/DDBJ whole genome shotgun (WGS) entry which is preliminary data.</text>
</comment>
<gene>
    <name evidence="2" type="ORF">J2I46_31445</name>
</gene>
<name>A0ABS3JSY2_9BACT</name>
<proteinExistence type="predicted"/>
<reference evidence="2 3" key="1">
    <citation type="submission" date="2021-03" db="EMBL/GenBank/DDBJ databases">
        <title>Fibrella sp. HMF5405 genome sequencing and assembly.</title>
        <authorList>
            <person name="Kang H."/>
            <person name="Kim H."/>
            <person name="Bae S."/>
            <person name="Joh K."/>
        </authorList>
    </citation>
    <scope>NUCLEOTIDE SEQUENCE [LARGE SCALE GENOMIC DNA]</scope>
    <source>
        <strain evidence="2 3">HMF5405</strain>
    </source>
</reference>
<evidence type="ECO:0000313" key="2">
    <source>
        <dbReference type="EMBL" id="MBO0953130.1"/>
    </source>
</evidence>
<organism evidence="2 3">
    <name type="scientific">Fibrella forsythiae</name>
    <dbReference type="NCBI Taxonomy" id="2817061"/>
    <lineage>
        <taxon>Bacteria</taxon>
        <taxon>Pseudomonadati</taxon>
        <taxon>Bacteroidota</taxon>
        <taxon>Cytophagia</taxon>
        <taxon>Cytophagales</taxon>
        <taxon>Spirosomataceae</taxon>
        <taxon>Fibrella</taxon>
    </lineage>
</organism>
<dbReference type="EMBL" id="JAFMYW010000020">
    <property type="protein sequence ID" value="MBO0953130.1"/>
    <property type="molecule type" value="Genomic_DNA"/>
</dbReference>